<accession>A0A1V5SFW3</accession>
<dbReference type="PANTHER" id="PTHR37938:SF1">
    <property type="entry name" value="BLL0215 PROTEIN"/>
    <property type="match status" value="1"/>
</dbReference>
<name>A0A1V5SFW3_9BACT</name>
<protein>
    <submittedName>
        <fullName evidence="3">Bacterial membrane flanked domain protein</fullName>
    </submittedName>
</protein>
<dbReference type="EMBL" id="MWBO01000003">
    <property type="protein sequence ID" value="OQA53430.1"/>
    <property type="molecule type" value="Genomic_DNA"/>
</dbReference>
<comment type="caution">
    <text evidence="3">The sequence shown here is derived from an EMBL/GenBank/DDBJ whole genome shotgun (WGS) entry which is preliminary data.</text>
</comment>
<dbReference type="Proteomes" id="UP000485367">
    <property type="component" value="Unassembled WGS sequence"/>
</dbReference>
<keyword evidence="1" id="KW-1133">Transmembrane helix</keyword>
<feature type="transmembrane region" description="Helical" evidence="1">
    <location>
        <begin position="51"/>
        <end position="75"/>
    </location>
</feature>
<dbReference type="AlphaFoldDB" id="A0A1V5SFW3"/>
<organism evidence="3">
    <name type="scientific">candidate division WS2 bacterium ADurb.Bin280</name>
    <dbReference type="NCBI Taxonomy" id="1852829"/>
    <lineage>
        <taxon>Bacteria</taxon>
        <taxon>candidate division WS2</taxon>
    </lineage>
</organism>
<dbReference type="PANTHER" id="PTHR37938">
    <property type="entry name" value="BLL0215 PROTEIN"/>
    <property type="match status" value="1"/>
</dbReference>
<dbReference type="InterPro" id="IPR005182">
    <property type="entry name" value="YdbS-like_PH"/>
</dbReference>
<sequence length="157" mass="17904">MKIDGFEGQREGEEIVAIWRAHPFVLAKTGFICSALIIAGSLPEAIWAPSWGIYLILIFIFASFIYALAHYYMWFNTIYFLTNERIFAISQKGPLYRLTNEVPLKNIQNVMHSKKGVWQMALDFGDVEIETSGAKTAMILRALTHPYLAQQKILDKS</sequence>
<keyword evidence="1" id="KW-0812">Transmembrane</keyword>
<proteinExistence type="predicted"/>
<reference evidence="3" key="1">
    <citation type="submission" date="2017-02" db="EMBL/GenBank/DDBJ databases">
        <title>Delving into the versatile metabolic prowess of the omnipresent phylum Bacteroidetes.</title>
        <authorList>
            <person name="Nobu M.K."/>
            <person name="Mei R."/>
            <person name="Narihiro T."/>
            <person name="Kuroda K."/>
            <person name="Liu W.-T."/>
        </authorList>
    </citation>
    <scope>NUCLEOTIDE SEQUENCE</scope>
    <source>
        <strain evidence="3">ADurb.Bin280</strain>
    </source>
</reference>
<feature type="domain" description="YdbS-like PH" evidence="2">
    <location>
        <begin position="74"/>
        <end position="140"/>
    </location>
</feature>
<evidence type="ECO:0000256" key="1">
    <source>
        <dbReference type="SAM" id="Phobius"/>
    </source>
</evidence>
<feature type="transmembrane region" description="Helical" evidence="1">
    <location>
        <begin position="21"/>
        <end position="39"/>
    </location>
</feature>
<keyword evidence="1" id="KW-0472">Membrane</keyword>
<dbReference type="Pfam" id="PF03703">
    <property type="entry name" value="bPH_2"/>
    <property type="match status" value="1"/>
</dbReference>
<evidence type="ECO:0000313" key="3">
    <source>
        <dbReference type="EMBL" id="OQA53430.1"/>
    </source>
</evidence>
<gene>
    <name evidence="3" type="ORF">BWY43_00021</name>
</gene>
<evidence type="ECO:0000259" key="2">
    <source>
        <dbReference type="Pfam" id="PF03703"/>
    </source>
</evidence>